<dbReference type="GO" id="GO:0015276">
    <property type="term" value="F:ligand-gated monoatomic ion channel activity"/>
    <property type="evidence" value="ECO:0007669"/>
    <property type="project" value="InterPro"/>
</dbReference>
<organism evidence="15 16">
    <name type="scientific">Argiope bruennichi</name>
    <name type="common">Wasp spider</name>
    <name type="synonym">Aranea bruennichi</name>
    <dbReference type="NCBI Taxonomy" id="94029"/>
    <lineage>
        <taxon>Eukaryota</taxon>
        <taxon>Metazoa</taxon>
        <taxon>Ecdysozoa</taxon>
        <taxon>Arthropoda</taxon>
        <taxon>Chelicerata</taxon>
        <taxon>Arachnida</taxon>
        <taxon>Araneae</taxon>
        <taxon>Araneomorphae</taxon>
        <taxon>Entelegynae</taxon>
        <taxon>Araneoidea</taxon>
        <taxon>Araneidae</taxon>
        <taxon>Argiope</taxon>
    </lineage>
</organism>
<dbReference type="InterPro" id="IPR001320">
    <property type="entry name" value="Iontro_rcpt_C"/>
</dbReference>
<comment type="similarity">
    <text evidence="2">Belongs to the glutamate-gated ion channel (TC 1.A.10.1) family.</text>
</comment>
<evidence type="ECO:0000256" key="5">
    <source>
        <dbReference type="ARBA" id="ARBA00022692"/>
    </source>
</evidence>
<dbReference type="AlphaFoldDB" id="A0A8T0EL82"/>
<feature type="transmembrane region" description="Helical" evidence="13">
    <location>
        <begin position="124"/>
        <end position="147"/>
    </location>
</feature>
<keyword evidence="9 15" id="KW-0675">Receptor</keyword>
<dbReference type="PANTHER" id="PTHR42643">
    <property type="entry name" value="IONOTROPIC RECEPTOR 20A-RELATED"/>
    <property type="match status" value="1"/>
</dbReference>
<keyword evidence="7" id="KW-0406">Ion transport</keyword>
<keyword evidence="12" id="KW-0407">Ion channel</keyword>
<dbReference type="InterPro" id="IPR019594">
    <property type="entry name" value="Glu/Gly-bd"/>
</dbReference>
<evidence type="ECO:0000313" key="15">
    <source>
        <dbReference type="EMBL" id="KAF8774338.1"/>
    </source>
</evidence>
<dbReference type="PANTHER" id="PTHR42643:SF24">
    <property type="entry name" value="IONOTROPIC RECEPTOR 60A"/>
    <property type="match status" value="1"/>
</dbReference>
<feature type="domain" description="Ionotropic glutamate receptor L-glutamate and glycine-binding" evidence="14">
    <location>
        <begin position="16"/>
        <end position="77"/>
    </location>
</feature>
<name>A0A8T0EL82_ARGBR</name>
<protein>
    <submittedName>
        <fullName evidence="15">Glutamate receptor ionotropic like protein</fullName>
    </submittedName>
</protein>
<evidence type="ECO:0000256" key="6">
    <source>
        <dbReference type="ARBA" id="ARBA00022989"/>
    </source>
</evidence>
<keyword evidence="4" id="KW-1003">Cell membrane</keyword>
<dbReference type="Proteomes" id="UP000807504">
    <property type="component" value="Unassembled WGS sequence"/>
</dbReference>
<evidence type="ECO:0000256" key="1">
    <source>
        <dbReference type="ARBA" id="ARBA00004651"/>
    </source>
</evidence>
<evidence type="ECO:0000256" key="11">
    <source>
        <dbReference type="ARBA" id="ARBA00023286"/>
    </source>
</evidence>
<gene>
    <name evidence="15" type="ORF">HNY73_016898</name>
</gene>
<feature type="transmembrane region" description="Helical" evidence="13">
    <location>
        <begin position="187"/>
        <end position="213"/>
    </location>
</feature>
<evidence type="ECO:0000256" key="10">
    <source>
        <dbReference type="ARBA" id="ARBA00023180"/>
    </source>
</evidence>
<dbReference type="GO" id="GO:0050906">
    <property type="term" value="P:detection of stimulus involved in sensory perception"/>
    <property type="evidence" value="ECO:0007669"/>
    <property type="project" value="UniProtKB-ARBA"/>
</dbReference>
<dbReference type="SMART" id="SM00918">
    <property type="entry name" value="Lig_chan-Glu_bd"/>
    <property type="match status" value="1"/>
</dbReference>
<dbReference type="Pfam" id="PF10613">
    <property type="entry name" value="Lig_chan-Glu_bd"/>
    <property type="match status" value="1"/>
</dbReference>
<evidence type="ECO:0000256" key="7">
    <source>
        <dbReference type="ARBA" id="ARBA00023065"/>
    </source>
</evidence>
<keyword evidence="8 13" id="KW-0472">Membrane</keyword>
<accession>A0A8T0EL82</accession>
<dbReference type="Gene3D" id="1.10.287.70">
    <property type="match status" value="1"/>
</dbReference>
<dbReference type="Gene3D" id="3.40.190.10">
    <property type="entry name" value="Periplasmic binding protein-like II"/>
    <property type="match status" value="1"/>
</dbReference>
<reference evidence="15" key="1">
    <citation type="journal article" date="2020" name="bioRxiv">
        <title>Chromosome-level reference genome of the European wasp spider Argiope bruennichi: a resource for studies on range expansion and evolutionary adaptation.</title>
        <authorList>
            <person name="Sheffer M.M."/>
            <person name="Hoppe A."/>
            <person name="Krehenwinkel H."/>
            <person name="Uhl G."/>
            <person name="Kuss A.W."/>
            <person name="Jensen L."/>
            <person name="Jensen C."/>
            <person name="Gillespie R.G."/>
            <person name="Hoff K.J."/>
            <person name="Prost S."/>
        </authorList>
    </citation>
    <scope>NUCLEOTIDE SEQUENCE</scope>
</reference>
<evidence type="ECO:0000256" key="2">
    <source>
        <dbReference type="ARBA" id="ARBA00008685"/>
    </source>
</evidence>
<evidence type="ECO:0000256" key="12">
    <source>
        <dbReference type="ARBA" id="ARBA00023303"/>
    </source>
</evidence>
<comment type="caution">
    <text evidence="15">The sequence shown here is derived from an EMBL/GenBank/DDBJ whole genome shotgun (WGS) entry which is preliminary data.</text>
</comment>
<keyword evidence="10" id="KW-0325">Glycoprotein</keyword>
<keyword evidence="16" id="KW-1185">Reference proteome</keyword>
<evidence type="ECO:0000256" key="4">
    <source>
        <dbReference type="ARBA" id="ARBA00022475"/>
    </source>
</evidence>
<dbReference type="EMBL" id="JABXBU010002227">
    <property type="protein sequence ID" value="KAF8774338.1"/>
    <property type="molecule type" value="Genomic_DNA"/>
</dbReference>
<dbReference type="InterPro" id="IPR052192">
    <property type="entry name" value="Insect_Ionotropic_Sensory_Rcpt"/>
</dbReference>
<keyword evidence="11" id="KW-1071">Ligand-gated ion channel</keyword>
<keyword evidence="5 13" id="KW-0812">Transmembrane</keyword>
<keyword evidence="3" id="KW-0813">Transport</keyword>
<dbReference type="SUPFAM" id="SSF53850">
    <property type="entry name" value="Periplasmic binding protein-like II"/>
    <property type="match status" value="1"/>
</dbReference>
<dbReference type="Pfam" id="PF00060">
    <property type="entry name" value="Lig_chan"/>
    <property type="match status" value="1"/>
</dbReference>
<evidence type="ECO:0000256" key="13">
    <source>
        <dbReference type="SAM" id="Phobius"/>
    </source>
</evidence>
<evidence type="ECO:0000259" key="14">
    <source>
        <dbReference type="SMART" id="SM00918"/>
    </source>
</evidence>
<reference evidence="15" key="2">
    <citation type="submission" date="2020-06" db="EMBL/GenBank/DDBJ databases">
        <authorList>
            <person name="Sheffer M."/>
        </authorList>
    </citation>
    <scope>NUCLEOTIDE SEQUENCE</scope>
</reference>
<sequence>MKFPSKLRVANIPGKHFLQVDLRTGGQQQLIGIEGRFLDEISKALHSSLEIIVPEDGEIGRKEPEGNWTGIIGLVQRDKADLAMNFLAITEERLTAVDFSTIYTVDATTFVIGRPSPLPPTLAYLYPFELSLWVSLAFMLFLMPWFILLLTNTKSSYFCLILDLFGNFVNQDTSIRDNSTRSRVLSISWIVFTYVISLSYSAVLLSFLSVPLYRQPVKNFQELSNAISKNELKAYLIRGSIIEYFLEHSQQKHLRYLGDTIKKEGWYTTLNNLNGLVANDHFAFIGPRVALKVLFGSDEHKIISEDSLVSWNVAFAVNKDFCCKTALNVVLSRMRSAGLFEKFVMDESYNTLLETPPRLSHSDDTKQIYLKNIFGVIFLLIIGN</sequence>
<evidence type="ECO:0000256" key="3">
    <source>
        <dbReference type="ARBA" id="ARBA00022448"/>
    </source>
</evidence>
<proteinExistence type="inferred from homology"/>
<evidence type="ECO:0000256" key="8">
    <source>
        <dbReference type="ARBA" id="ARBA00023136"/>
    </source>
</evidence>
<keyword evidence="6 13" id="KW-1133">Transmembrane helix</keyword>
<evidence type="ECO:0000256" key="9">
    <source>
        <dbReference type="ARBA" id="ARBA00023170"/>
    </source>
</evidence>
<dbReference type="GO" id="GO:0005886">
    <property type="term" value="C:plasma membrane"/>
    <property type="evidence" value="ECO:0007669"/>
    <property type="project" value="UniProtKB-SubCell"/>
</dbReference>
<comment type="subcellular location">
    <subcellularLocation>
        <location evidence="1">Cell membrane</location>
        <topology evidence="1">Multi-pass membrane protein</topology>
    </subcellularLocation>
</comment>
<evidence type="ECO:0000313" key="16">
    <source>
        <dbReference type="Proteomes" id="UP000807504"/>
    </source>
</evidence>